<dbReference type="InterPro" id="IPR036191">
    <property type="entry name" value="RRF_sf"/>
</dbReference>
<proteinExistence type="inferred from homology"/>
<evidence type="ECO:0000313" key="5">
    <source>
        <dbReference type="Proteomes" id="UP000030708"/>
    </source>
</evidence>
<reference evidence="4 5" key="2">
    <citation type="submission" date="2013-02" db="EMBL/GenBank/DDBJ databases">
        <title>The Genome Sequence of Plasmodium falciparum Tanzania (2000708).</title>
        <authorList>
            <consortium name="The Broad Institute Genome Sequencing Platform"/>
            <consortium name="The Broad Institute Genome Sequencing Center for Infectious Disease"/>
            <person name="Neafsey D."/>
            <person name="Cheeseman I."/>
            <person name="Volkman S."/>
            <person name="Adams J."/>
            <person name="Walker B."/>
            <person name="Young S.K."/>
            <person name="Zeng Q."/>
            <person name="Gargeya S."/>
            <person name="Fitzgerald M."/>
            <person name="Haas B."/>
            <person name="Abouelleil A."/>
            <person name="Alvarado L."/>
            <person name="Arachchi H.M."/>
            <person name="Berlin A.M."/>
            <person name="Chapman S.B."/>
            <person name="Dewar J."/>
            <person name="Goldberg J."/>
            <person name="Griggs A."/>
            <person name="Gujja S."/>
            <person name="Hansen M."/>
            <person name="Howarth C."/>
            <person name="Imamovic A."/>
            <person name="Larimer J."/>
            <person name="McCowan C."/>
            <person name="Murphy C."/>
            <person name="Neiman D."/>
            <person name="Pearson M."/>
            <person name="Priest M."/>
            <person name="Roberts A."/>
            <person name="Saif S."/>
            <person name="Shea T."/>
            <person name="Sisk P."/>
            <person name="Sykes S."/>
            <person name="Wortman J."/>
            <person name="Nusbaum C."/>
            <person name="Birren B."/>
        </authorList>
    </citation>
    <scope>NUCLEOTIDE SEQUENCE [LARGE SCALE GENOMIC DNA]</scope>
    <source>
        <strain evidence="5">Tanzania (2000708)</strain>
    </source>
</reference>
<accession>A0A024WCS8</accession>
<dbReference type="Gene3D" id="3.30.1360.40">
    <property type="match status" value="1"/>
</dbReference>
<evidence type="ECO:0000256" key="2">
    <source>
        <dbReference type="ARBA" id="ARBA00022917"/>
    </source>
</evidence>
<sequence>MKKMYGGNNLRKFIPLVDIPLLSNKNNLLIFCGKVNFGSKKQKEKVDKETKKFRKFLKISNMKNNDEDEKYEGDINEGDMKKKMKGISGMTRIDYKIYDIKIQEINKNFENKIKKIFDTCLQIDFFNNISILKDKKNIKLCDVAQVVIKSSNLIYFYPYTINDIQKIIHNLKLKDNTWNPTVSNDGQYVILQIQPLSEDVKMKKKKEAKDLFEKIKNDIRNVRYKIRDDIIKNIEGDQWKIVERNKLDNYIKDKDKMKLIENVYEQSVKNY</sequence>
<dbReference type="Gene3D" id="1.10.132.20">
    <property type="entry name" value="Ribosome-recycling factor"/>
    <property type="match status" value="1"/>
</dbReference>
<dbReference type="Proteomes" id="UP000030708">
    <property type="component" value="Unassembled WGS sequence"/>
</dbReference>
<reference evidence="4 5" key="1">
    <citation type="submission" date="2013-02" db="EMBL/GenBank/DDBJ databases">
        <title>The Genome Annotation of Plasmodium falciparum Tanzania (2000708).</title>
        <authorList>
            <consortium name="The Broad Institute Genome Sequencing Platform"/>
            <consortium name="The Broad Institute Genome Sequencing Center for Infectious Disease"/>
            <person name="Neafsey D."/>
            <person name="Hoffman S."/>
            <person name="Volkman S."/>
            <person name="Rosenthal P."/>
            <person name="Walker B."/>
            <person name="Young S.K."/>
            <person name="Zeng Q."/>
            <person name="Gargeya S."/>
            <person name="Fitzgerald M."/>
            <person name="Haas B."/>
            <person name="Abouelleil A."/>
            <person name="Allen A.W."/>
            <person name="Alvarado L."/>
            <person name="Arachchi H.M."/>
            <person name="Berlin A.M."/>
            <person name="Chapman S.B."/>
            <person name="Gainer-Dewar J."/>
            <person name="Goldberg J."/>
            <person name="Griggs A."/>
            <person name="Gujja S."/>
            <person name="Hansen M."/>
            <person name="Howarth C."/>
            <person name="Imamovic A."/>
            <person name="Ireland A."/>
            <person name="Larimer J."/>
            <person name="McCowan C."/>
            <person name="Murphy C."/>
            <person name="Pearson M."/>
            <person name="Poon T.W."/>
            <person name="Priest M."/>
            <person name="Roberts A."/>
            <person name="Saif S."/>
            <person name="Shea T."/>
            <person name="Sisk P."/>
            <person name="Sykes S."/>
            <person name="Wortman J."/>
            <person name="Nusbaum C."/>
            <person name="Birren B."/>
        </authorList>
    </citation>
    <scope>NUCLEOTIDE SEQUENCE [LARGE SCALE GENOMIC DNA]</scope>
    <source>
        <strain evidence="5">Tanzania (2000708)</strain>
    </source>
</reference>
<dbReference type="Pfam" id="PF01765">
    <property type="entry name" value="RRF"/>
    <property type="match status" value="1"/>
</dbReference>
<dbReference type="AlphaFoldDB" id="A0A024WCS8"/>
<dbReference type="InterPro" id="IPR002661">
    <property type="entry name" value="Ribosome_recyc_fac"/>
</dbReference>
<dbReference type="InterPro" id="IPR023584">
    <property type="entry name" value="Ribosome_recyc_fac_dom"/>
</dbReference>
<dbReference type="EMBL" id="KI926310">
    <property type="protein sequence ID" value="ETW38368.1"/>
    <property type="molecule type" value="Genomic_DNA"/>
</dbReference>
<dbReference type="eggNOG" id="ENOG502T0PE">
    <property type="taxonomic scope" value="Eukaryota"/>
</dbReference>
<dbReference type="GO" id="GO:0005739">
    <property type="term" value="C:mitochondrion"/>
    <property type="evidence" value="ECO:0007669"/>
    <property type="project" value="TreeGrafter"/>
</dbReference>
<dbReference type="PANTHER" id="PTHR20982">
    <property type="entry name" value="RIBOSOME RECYCLING FACTOR"/>
    <property type="match status" value="1"/>
</dbReference>
<dbReference type="SUPFAM" id="SSF55194">
    <property type="entry name" value="Ribosome recycling factor, RRF"/>
    <property type="match status" value="1"/>
</dbReference>
<dbReference type="PANTHER" id="PTHR20982:SF3">
    <property type="entry name" value="MITOCHONDRIAL RIBOSOME RECYCLING FACTOR PSEUDO 1"/>
    <property type="match status" value="1"/>
</dbReference>
<evidence type="ECO:0000313" key="4">
    <source>
        <dbReference type="EMBL" id="ETW38368.1"/>
    </source>
</evidence>
<comment type="similarity">
    <text evidence="1">Belongs to the RRF family.</text>
</comment>
<evidence type="ECO:0000256" key="1">
    <source>
        <dbReference type="ARBA" id="ARBA00005912"/>
    </source>
</evidence>
<keyword evidence="2" id="KW-0648">Protein biosynthesis</keyword>
<evidence type="ECO:0000259" key="3">
    <source>
        <dbReference type="Pfam" id="PF01765"/>
    </source>
</evidence>
<dbReference type="GO" id="GO:0006412">
    <property type="term" value="P:translation"/>
    <property type="evidence" value="ECO:0007669"/>
    <property type="project" value="UniProtKB-KW"/>
</dbReference>
<gene>
    <name evidence="4" type="ORF">PFTANZ_00923</name>
</gene>
<feature type="domain" description="Ribosome recycling factor" evidence="3">
    <location>
        <begin position="110"/>
        <end position="261"/>
    </location>
</feature>
<dbReference type="GO" id="GO:0043023">
    <property type="term" value="F:ribosomal large subunit binding"/>
    <property type="evidence" value="ECO:0007669"/>
    <property type="project" value="TreeGrafter"/>
</dbReference>
<name>A0A024WCS8_PLAFA</name>
<dbReference type="OrthoDB" id="386993at2759"/>
<organism evidence="4 5">
    <name type="scientific">Plasmodium falciparum Tanzania</name>
    <name type="common">2000708</name>
    <dbReference type="NCBI Taxonomy" id="1036725"/>
    <lineage>
        <taxon>Eukaryota</taxon>
        <taxon>Sar</taxon>
        <taxon>Alveolata</taxon>
        <taxon>Apicomplexa</taxon>
        <taxon>Aconoidasida</taxon>
        <taxon>Haemosporida</taxon>
        <taxon>Plasmodiidae</taxon>
        <taxon>Plasmodium</taxon>
        <taxon>Plasmodium (Laverania)</taxon>
    </lineage>
</organism>
<protein>
    <recommendedName>
        <fullName evidence="3">Ribosome recycling factor domain-containing protein</fullName>
    </recommendedName>
</protein>